<evidence type="ECO:0000313" key="2">
    <source>
        <dbReference type="Proteomes" id="UP000199072"/>
    </source>
</evidence>
<reference evidence="1 2" key="1">
    <citation type="submission" date="2016-10" db="EMBL/GenBank/DDBJ databases">
        <authorList>
            <person name="de Groot N.N."/>
        </authorList>
    </citation>
    <scope>NUCLEOTIDE SEQUENCE [LARGE SCALE GENOMIC DNA]</scope>
    <source>
        <strain evidence="1 2">47C3B</strain>
    </source>
</reference>
<dbReference type="Proteomes" id="UP000199072">
    <property type="component" value="Unassembled WGS sequence"/>
</dbReference>
<dbReference type="EMBL" id="FNAI01000001">
    <property type="protein sequence ID" value="SDD34803.1"/>
    <property type="molecule type" value="Genomic_DNA"/>
</dbReference>
<keyword evidence="2" id="KW-1185">Reference proteome</keyword>
<proteinExistence type="predicted"/>
<protein>
    <submittedName>
        <fullName evidence="1">Uncharacterized protein</fullName>
    </submittedName>
</protein>
<sequence length="65" mass="7619">MDYPNFFWGSLENLKDYSQSDMRNCDHIYYIKALIKVLTCIGRGGSTMFPFFLGDCMKRDNQQGH</sequence>
<gene>
    <name evidence="1" type="ORF">SAMN05216464_101486</name>
</gene>
<organism evidence="1 2">
    <name type="scientific">Mucilaginibacter pineti</name>
    <dbReference type="NCBI Taxonomy" id="1391627"/>
    <lineage>
        <taxon>Bacteria</taxon>
        <taxon>Pseudomonadati</taxon>
        <taxon>Bacteroidota</taxon>
        <taxon>Sphingobacteriia</taxon>
        <taxon>Sphingobacteriales</taxon>
        <taxon>Sphingobacteriaceae</taxon>
        <taxon>Mucilaginibacter</taxon>
    </lineage>
</organism>
<name>A0A1G6U0G0_9SPHI</name>
<evidence type="ECO:0000313" key="1">
    <source>
        <dbReference type="EMBL" id="SDD34803.1"/>
    </source>
</evidence>
<dbReference type="AlphaFoldDB" id="A0A1G6U0G0"/>
<accession>A0A1G6U0G0</accession>